<evidence type="ECO:0000256" key="9">
    <source>
        <dbReference type="PIRSR" id="PIRSR000485-1"/>
    </source>
</evidence>
<evidence type="ECO:0000256" key="11">
    <source>
        <dbReference type="PIRSR" id="PIRSR000485-3"/>
    </source>
</evidence>
<organism evidence="13 14">
    <name type="scientific">Engelhardtia mirabilis</name>
    <dbReference type="NCBI Taxonomy" id="2528011"/>
    <lineage>
        <taxon>Bacteria</taxon>
        <taxon>Pseudomonadati</taxon>
        <taxon>Planctomycetota</taxon>
        <taxon>Planctomycetia</taxon>
        <taxon>Planctomycetia incertae sedis</taxon>
        <taxon>Engelhardtia</taxon>
    </lineage>
</organism>
<evidence type="ECO:0000256" key="10">
    <source>
        <dbReference type="PIRSR" id="PIRSR000485-2"/>
    </source>
</evidence>
<name>A0A518BDM1_9BACT</name>
<dbReference type="UniPathway" id="UPA00074">
    <property type="reaction ID" value="UER00124"/>
</dbReference>
<dbReference type="GO" id="GO:0000287">
    <property type="term" value="F:magnesium ion binding"/>
    <property type="evidence" value="ECO:0007669"/>
    <property type="project" value="UniProtKB-UniRule"/>
</dbReference>
<keyword evidence="7" id="KW-0004">4Fe-4S</keyword>
<proteinExistence type="inferred from homology"/>
<accession>A0A518BDM1</accession>
<evidence type="ECO:0000259" key="12">
    <source>
        <dbReference type="PROSITE" id="PS51278"/>
    </source>
</evidence>
<keyword evidence="7 10" id="KW-0479">Metal-binding</keyword>
<gene>
    <name evidence="7 13" type="primary">purF</name>
    <name evidence="13" type="ORF">Pla133_00550</name>
</gene>
<dbReference type="GO" id="GO:0004044">
    <property type="term" value="F:amidophosphoribosyltransferase activity"/>
    <property type="evidence" value="ECO:0007669"/>
    <property type="project" value="UniProtKB-UniRule"/>
</dbReference>
<dbReference type="Pfam" id="PF13522">
    <property type="entry name" value="GATase_6"/>
    <property type="match status" value="1"/>
</dbReference>
<comment type="function">
    <text evidence="7">Catalyzes the formation of phosphoribosylamine from phosphoribosylpyrophosphate (PRPP) and glutamine.</text>
</comment>
<dbReference type="HAMAP" id="MF_01931">
    <property type="entry name" value="PurF"/>
    <property type="match status" value="1"/>
</dbReference>
<protein>
    <recommendedName>
        <fullName evidence="7">Amidophosphoribosyltransferase</fullName>
        <shortName evidence="7">ATase</shortName>
        <ecNumber evidence="7">2.4.2.14</ecNumber>
    </recommendedName>
    <alternativeName>
        <fullName evidence="7">Glutamine phosphoribosylpyrophosphate amidotransferase</fullName>
        <shortName evidence="7">GPATase</shortName>
    </alternativeName>
</protein>
<feature type="binding site" evidence="7 11">
    <location>
        <position position="458"/>
    </location>
    <ligand>
        <name>[4Fe-4S] cluster</name>
        <dbReference type="ChEBI" id="CHEBI:49883"/>
    </ligand>
</feature>
<evidence type="ECO:0000313" key="13">
    <source>
        <dbReference type="EMBL" id="QDU64993.1"/>
    </source>
</evidence>
<evidence type="ECO:0000256" key="5">
    <source>
        <dbReference type="ARBA" id="ARBA00022755"/>
    </source>
</evidence>
<keyword evidence="6 7" id="KW-0315">Glutamine amidotransferase</keyword>
<dbReference type="PIRSF" id="PIRSF000485">
    <property type="entry name" value="Amd_phspho_trans"/>
    <property type="match status" value="1"/>
</dbReference>
<evidence type="ECO:0000256" key="7">
    <source>
        <dbReference type="HAMAP-Rule" id="MF_01931"/>
    </source>
</evidence>
<dbReference type="NCBIfam" id="TIGR01134">
    <property type="entry name" value="purF"/>
    <property type="match status" value="1"/>
</dbReference>
<dbReference type="EC" id="2.4.2.14" evidence="7"/>
<dbReference type="RefSeq" id="WP_145061200.1">
    <property type="nucleotide sequence ID" value="NZ_CP036287.1"/>
</dbReference>
<keyword evidence="5 7" id="KW-0658">Purine biosynthesis</keyword>
<evidence type="ECO:0000256" key="3">
    <source>
        <dbReference type="ARBA" id="ARBA00022676"/>
    </source>
</evidence>
<keyword evidence="7 11" id="KW-0408">Iron</keyword>
<feature type="binding site" evidence="7 10">
    <location>
        <position position="367"/>
    </location>
    <ligand>
        <name>Mg(2+)</name>
        <dbReference type="ChEBI" id="CHEBI:18420"/>
    </ligand>
</feature>
<dbReference type="SUPFAM" id="SSF56235">
    <property type="entry name" value="N-terminal nucleophile aminohydrolases (Ntn hydrolases)"/>
    <property type="match status" value="1"/>
</dbReference>
<keyword evidence="14" id="KW-1185">Reference proteome</keyword>
<keyword evidence="3 7" id="KW-0328">Glycosyltransferase</keyword>
<comment type="catalytic activity">
    <reaction evidence="7 8">
        <text>5-phospho-beta-D-ribosylamine + L-glutamate + diphosphate = 5-phospho-alpha-D-ribose 1-diphosphate + L-glutamine + H2O</text>
        <dbReference type="Rhea" id="RHEA:14905"/>
        <dbReference type="ChEBI" id="CHEBI:15377"/>
        <dbReference type="ChEBI" id="CHEBI:29985"/>
        <dbReference type="ChEBI" id="CHEBI:33019"/>
        <dbReference type="ChEBI" id="CHEBI:58017"/>
        <dbReference type="ChEBI" id="CHEBI:58359"/>
        <dbReference type="ChEBI" id="CHEBI:58681"/>
        <dbReference type="EC" id="2.4.2.14"/>
    </reaction>
</comment>
<feature type="domain" description="Glutamine amidotransferase type-2" evidence="12">
    <location>
        <begin position="2"/>
        <end position="238"/>
    </location>
</feature>
<evidence type="ECO:0000256" key="1">
    <source>
        <dbReference type="ARBA" id="ARBA00005209"/>
    </source>
</evidence>
<dbReference type="Gene3D" id="3.60.20.10">
    <property type="entry name" value="Glutamine Phosphoribosylpyrophosphate, subunit 1, domain 1"/>
    <property type="match status" value="1"/>
</dbReference>
<comment type="cofactor">
    <cofactor evidence="7 11">
        <name>[4Fe-4S] cluster</name>
        <dbReference type="ChEBI" id="CHEBI:49883"/>
    </cofactor>
    <text evidence="7 11">Binds 1 [4Fe-4S] cluster per subunit.</text>
</comment>
<evidence type="ECO:0000256" key="2">
    <source>
        <dbReference type="ARBA" id="ARBA00010138"/>
    </source>
</evidence>
<evidence type="ECO:0000256" key="6">
    <source>
        <dbReference type="ARBA" id="ARBA00022962"/>
    </source>
</evidence>
<evidence type="ECO:0000256" key="8">
    <source>
        <dbReference type="PIRNR" id="PIRNR000485"/>
    </source>
</evidence>
<evidence type="ECO:0000256" key="4">
    <source>
        <dbReference type="ARBA" id="ARBA00022679"/>
    </source>
</evidence>
<evidence type="ECO:0000313" key="14">
    <source>
        <dbReference type="Proteomes" id="UP000316921"/>
    </source>
</evidence>
<dbReference type="InterPro" id="IPR029057">
    <property type="entry name" value="PRTase-like"/>
</dbReference>
<dbReference type="EMBL" id="CP036287">
    <property type="protein sequence ID" value="QDU64993.1"/>
    <property type="molecule type" value="Genomic_DNA"/>
</dbReference>
<dbReference type="SUPFAM" id="SSF53271">
    <property type="entry name" value="PRTase-like"/>
    <property type="match status" value="1"/>
</dbReference>
<feature type="binding site" evidence="7 11">
    <location>
        <position position="461"/>
    </location>
    <ligand>
        <name>[4Fe-4S] cluster</name>
        <dbReference type="ChEBI" id="CHEBI:49883"/>
    </ligand>
</feature>
<keyword evidence="7 11" id="KW-0411">Iron-sulfur</keyword>
<dbReference type="Gene3D" id="3.40.50.2020">
    <property type="match status" value="1"/>
</dbReference>
<comment type="pathway">
    <text evidence="1 7 8">Purine metabolism; IMP biosynthesis via de novo pathway; N(1)-(5-phospho-D-ribosyl)glycinamide from 5-phospho-alpha-D-ribose 1-diphosphate: step 1/2.</text>
</comment>
<keyword evidence="4 7" id="KW-0808">Transferase</keyword>
<sequence>MCGFIGIFGPEGADVASEIYEGLLAIQHRGQDAAGITTFTDTFHSRKGFGLVRDVFDEQAMLELRGHLGVGHVRYPTVGVGRAEDAQPFHVNFPVGVAMAHNGNVTNFEELKDLHFRSSGTRLNSSCDVEVVLFVFVRALSERIRPGVKVGPDDIFAAVAAVYEEVKGAYSVVATLPDVGMVAFRDPYGIKPICVGSKVDEDGHVWHAAVSESVVLDVIGYERQFDLAAGEAYFVPASGPPVRKQIGNKPHRPCIFELVYFARPDSMLDDISVYRTRVRFGEAMAAQWKAEGAPIPDSVIPIPDSSRDAAMSMAVSMGVPYREGLVKNRYIGRTFIMPNQDAREGSVRRKLNAIPLEFDGKEVLLVDDSIVRGTTSRRIVRMVREAGAKKVYLATCSPPLVSPCPYGIDMATKTDFIAAGRSREEIAASIEVDYLMYLDREAMNQSARAGNPSVEKFCNACFTGDYPTGDITPEVLESIAGERRDSQQHLLPFKSKVGAGG</sequence>
<feature type="binding site" evidence="7 11">
    <location>
        <position position="254"/>
    </location>
    <ligand>
        <name>[4Fe-4S] cluster</name>
        <dbReference type="ChEBI" id="CHEBI:49883"/>
    </ligand>
</feature>
<dbReference type="CDD" id="cd06223">
    <property type="entry name" value="PRTases_typeI"/>
    <property type="match status" value="1"/>
</dbReference>
<dbReference type="InterPro" id="IPR017932">
    <property type="entry name" value="GATase_2_dom"/>
</dbReference>
<dbReference type="KEGG" id="pbap:Pla133_00550"/>
<keyword evidence="7 10" id="KW-0460">Magnesium</keyword>
<comment type="cofactor">
    <cofactor evidence="7 10">
        <name>Mg(2+)</name>
        <dbReference type="ChEBI" id="CHEBI:18420"/>
    </cofactor>
    <text evidence="7 10">Binds 1 Mg(2+) ion per subunit.</text>
</comment>
<dbReference type="InterPro" id="IPR029055">
    <property type="entry name" value="Ntn_hydrolases_N"/>
</dbReference>
<feature type="binding site" evidence="7 11">
    <location>
        <position position="404"/>
    </location>
    <ligand>
        <name>[4Fe-4S] cluster</name>
        <dbReference type="ChEBI" id="CHEBI:49883"/>
    </ligand>
</feature>
<dbReference type="GO" id="GO:0006189">
    <property type="term" value="P:'de novo' IMP biosynthetic process"/>
    <property type="evidence" value="ECO:0007669"/>
    <property type="project" value="UniProtKB-UniRule"/>
</dbReference>
<dbReference type="GO" id="GO:0051539">
    <property type="term" value="F:4 iron, 4 sulfur cluster binding"/>
    <property type="evidence" value="ECO:0007669"/>
    <property type="project" value="UniProtKB-KW"/>
</dbReference>
<feature type="binding site" evidence="7 10">
    <location>
        <position position="368"/>
    </location>
    <ligand>
        <name>Mg(2+)</name>
        <dbReference type="ChEBI" id="CHEBI:18420"/>
    </ligand>
</feature>
<dbReference type="PANTHER" id="PTHR11907">
    <property type="entry name" value="AMIDOPHOSPHORIBOSYLTRANSFERASE"/>
    <property type="match status" value="1"/>
</dbReference>
<dbReference type="AlphaFoldDB" id="A0A518BDM1"/>
<dbReference type="Proteomes" id="UP000316921">
    <property type="component" value="Chromosome"/>
</dbReference>
<reference evidence="13 14" key="1">
    <citation type="submission" date="2019-02" db="EMBL/GenBank/DDBJ databases">
        <title>Deep-cultivation of Planctomycetes and their phenomic and genomic characterization uncovers novel biology.</title>
        <authorList>
            <person name="Wiegand S."/>
            <person name="Jogler M."/>
            <person name="Boedeker C."/>
            <person name="Pinto D."/>
            <person name="Vollmers J."/>
            <person name="Rivas-Marin E."/>
            <person name="Kohn T."/>
            <person name="Peeters S.H."/>
            <person name="Heuer A."/>
            <person name="Rast P."/>
            <person name="Oberbeckmann S."/>
            <person name="Bunk B."/>
            <person name="Jeske O."/>
            <person name="Meyerdierks A."/>
            <person name="Storesund J.E."/>
            <person name="Kallscheuer N."/>
            <person name="Luecker S."/>
            <person name="Lage O.M."/>
            <person name="Pohl T."/>
            <person name="Merkel B.J."/>
            <person name="Hornburger P."/>
            <person name="Mueller R.-W."/>
            <person name="Bruemmer F."/>
            <person name="Labrenz M."/>
            <person name="Spormann A.M."/>
            <person name="Op den Camp H."/>
            <person name="Overmann J."/>
            <person name="Amann R."/>
            <person name="Jetten M.S.M."/>
            <person name="Mascher T."/>
            <person name="Medema M.H."/>
            <person name="Devos D.P."/>
            <person name="Kaster A.-K."/>
            <person name="Ovreas L."/>
            <person name="Rohde M."/>
            <person name="Galperin M.Y."/>
            <person name="Jogler C."/>
        </authorList>
    </citation>
    <scope>NUCLEOTIDE SEQUENCE [LARGE SCALE GENOMIC DNA]</scope>
    <source>
        <strain evidence="13 14">Pla133</strain>
    </source>
</reference>
<dbReference type="GO" id="GO:0009113">
    <property type="term" value="P:purine nucleobase biosynthetic process"/>
    <property type="evidence" value="ECO:0007669"/>
    <property type="project" value="UniProtKB-UniRule"/>
</dbReference>
<dbReference type="InterPro" id="IPR005854">
    <property type="entry name" value="PurF"/>
</dbReference>
<feature type="binding site" evidence="7 10">
    <location>
        <position position="305"/>
    </location>
    <ligand>
        <name>Mg(2+)</name>
        <dbReference type="ChEBI" id="CHEBI:18420"/>
    </ligand>
</feature>
<dbReference type="PROSITE" id="PS51278">
    <property type="entry name" value="GATASE_TYPE_2"/>
    <property type="match status" value="1"/>
</dbReference>
<feature type="active site" description="Nucleophile" evidence="7 9">
    <location>
        <position position="2"/>
    </location>
</feature>
<dbReference type="InterPro" id="IPR000836">
    <property type="entry name" value="PRTase_dom"/>
</dbReference>
<comment type="similarity">
    <text evidence="2 7 8">In the C-terminal section; belongs to the purine/pyrimidine phosphoribosyltransferase family.</text>
</comment>